<evidence type="ECO:0000313" key="1">
    <source>
        <dbReference type="EMBL" id="CUG92000.1"/>
    </source>
</evidence>
<reference evidence="2" key="1">
    <citation type="submission" date="2015-09" db="EMBL/GenBank/DDBJ databases">
        <authorList>
            <consortium name="Pathogen Informatics"/>
        </authorList>
    </citation>
    <scope>NUCLEOTIDE SEQUENCE [LARGE SCALE GENOMIC DNA]</scope>
    <source>
        <strain evidence="2">Lake Konstanz</strain>
    </source>
</reference>
<evidence type="ECO:0000313" key="2">
    <source>
        <dbReference type="Proteomes" id="UP000051952"/>
    </source>
</evidence>
<dbReference type="VEuPathDB" id="TriTrypDB:BSAL_02540"/>
<keyword evidence="2" id="KW-1185">Reference proteome</keyword>
<dbReference type="AlphaFoldDB" id="A0A0S4JRI6"/>
<dbReference type="Proteomes" id="UP000051952">
    <property type="component" value="Unassembled WGS sequence"/>
</dbReference>
<dbReference type="EMBL" id="CYKH01001990">
    <property type="protein sequence ID" value="CUG92000.1"/>
    <property type="molecule type" value="Genomic_DNA"/>
</dbReference>
<accession>A0A0S4JRI6</accession>
<feature type="non-terminal residue" evidence="1">
    <location>
        <position position="153"/>
    </location>
</feature>
<name>A0A0S4JRI6_BODSA</name>
<organism evidence="1 2">
    <name type="scientific">Bodo saltans</name>
    <name type="common">Flagellated protozoan</name>
    <dbReference type="NCBI Taxonomy" id="75058"/>
    <lineage>
        <taxon>Eukaryota</taxon>
        <taxon>Discoba</taxon>
        <taxon>Euglenozoa</taxon>
        <taxon>Kinetoplastea</taxon>
        <taxon>Metakinetoplastina</taxon>
        <taxon>Eubodonida</taxon>
        <taxon>Bodonidae</taxon>
        <taxon>Bodo</taxon>
    </lineage>
</organism>
<gene>
    <name evidence="1" type="ORF">BSAL_02540</name>
</gene>
<sequence>MTCEVGSVVERKTWSEATCHSPPPQPRPTAPPPPLVRCTLCYLLIGVRRAVVVCSFCEALLCTHCADNVPGGKKWCGDCELPKSTSLASSSALFPSKALSSARDVRQHSMSGSSSPTGLSRDANVCQVCLASFGVFSTRRKFFCHRCRATVCN</sequence>
<proteinExistence type="predicted"/>
<protein>
    <submittedName>
        <fullName evidence="1">Uncharacterized protein</fullName>
    </submittedName>
</protein>